<evidence type="ECO:0000256" key="5">
    <source>
        <dbReference type="ARBA" id="ARBA00040994"/>
    </source>
</evidence>
<dbReference type="PROSITE" id="PS50082">
    <property type="entry name" value="WD_REPEATS_2"/>
    <property type="match status" value="1"/>
</dbReference>
<gene>
    <name evidence="7" type="ORF">scyTo_0021434</name>
</gene>
<dbReference type="InterPro" id="IPR050630">
    <property type="entry name" value="WD_repeat_EMAP"/>
</dbReference>
<organism evidence="7 8">
    <name type="scientific">Scyliorhinus torazame</name>
    <name type="common">Cloudy catshark</name>
    <name type="synonym">Catulus torazame</name>
    <dbReference type="NCBI Taxonomy" id="75743"/>
    <lineage>
        <taxon>Eukaryota</taxon>
        <taxon>Metazoa</taxon>
        <taxon>Chordata</taxon>
        <taxon>Craniata</taxon>
        <taxon>Vertebrata</taxon>
        <taxon>Chondrichthyes</taxon>
        <taxon>Elasmobranchii</taxon>
        <taxon>Galeomorphii</taxon>
        <taxon>Galeoidea</taxon>
        <taxon>Carcharhiniformes</taxon>
        <taxon>Scyliorhinidae</taxon>
        <taxon>Scyliorhinus</taxon>
    </lineage>
</organism>
<dbReference type="PANTHER" id="PTHR13720">
    <property type="entry name" value="WD-40 REPEAT PROTEIN"/>
    <property type="match status" value="1"/>
</dbReference>
<protein>
    <recommendedName>
        <fullName evidence="5">Cilia- and flagella-associated protein 251</fullName>
    </recommendedName>
</protein>
<dbReference type="SUPFAM" id="SSF50978">
    <property type="entry name" value="WD40 repeat-like"/>
    <property type="match status" value="1"/>
</dbReference>
<dbReference type="PANTHER" id="PTHR13720:SF13">
    <property type="entry name" value="CILIA- AND FLAGELLA-ASSOCIATED PROTEIN 251"/>
    <property type="match status" value="1"/>
</dbReference>
<dbReference type="Pfam" id="PF00400">
    <property type="entry name" value="WD40"/>
    <property type="match status" value="2"/>
</dbReference>
<dbReference type="GO" id="GO:0036126">
    <property type="term" value="C:sperm flagellum"/>
    <property type="evidence" value="ECO:0007669"/>
    <property type="project" value="TreeGrafter"/>
</dbReference>
<dbReference type="OrthoDB" id="4899631at2759"/>
<evidence type="ECO:0000256" key="3">
    <source>
        <dbReference type="ARBA" id="ARBA00022737"/>
    </source>
</evidence>
<keyword evidence="2 6" id="KW-0853">WD repeat</keyword>
<dbReference type="Proteomes" id="UP000288216">
    <property type="component" value="Unassembled WGS sequence"/>
</dbReference>
<dbReference type="InterPro" id="IPR036322">
    <property type="entry name" value="WD40_repeat_dom_sf"/>
</dbReference>
<keyword evidence="4" id="KW-0966">Cell projection</keyword>
<evidence type="ECO:0000256" key="4">
    <source>
        <dbReference type="ARBA" id="ARBA00023273"/>
    </source>
</evidence>
<feature type="repeat" description="WD" evidence="6">
    <location>
        <begin position="25"/>
        <end position="66"/>
    </location>
</feature>
<dbReference type="STRING" id="75743.A0A401Q8F4"/>
<feature type="non-terminal residue" evidence="7">
    <location>
        <position position="1"/>
    </location>
</feature>
<name>A0A401Q8F4_SCYTO</name>
<dbReference type="EMBL" id="BFAA01019018">
    <property type="protein sequence ID" value="GCB81653.1"/>
    <property type="molecule type" value="Genomic_DNA"/>
</dbReference>
<evidence type="ECO:0000313" key="8">
    <source>
        <dbReference type="Proteomes" id="UP000288216"/>
    </source>
</evidence>
<dbReference type="InterPro" id="IPR001680">
    <property type="entry name" value="WD40_rpt"/>
</dbReference>
<comment type="caution">
    <text evidence="7">The sequence shown here is derived from an EMBL/GenBank/DDBJ whole genome shotgun (WGS) entry which is preliminary data.</text>
</comment>
<dbReference type="Gene3D" id="2.130.10.10">
    <property type="entry name" value="YVTN repeat-like/Quinoprotein amine dehydrogenase"/>
    <property type="match status" value="1"/>
</dbReference>
<dbReference type="InterPro" id="IPR015943">
    <property type="entry name" value="WD40/YVTN_repeat-like_dom_sf"/>
</dbReference>
<dbReference type="AlphaFoldDB" id="A0A401Q8F4"/>
<accession>A0A401Q8F4</accession>
<comment type="subcellular location">
    <subcellularLocation>
        <location evidence="1">Cell projection</location>
        <location evidence="1">Cilium</location>
    </subcellularLocation>
</comment>
<evidence type="ECO:0000256" key="6">
    <source>
        <dbReference type="PROSITE-ProRule" id="PRU00221"/>
    </source>
</evidence>
<sequence length="352" mass="39422">NFVVATVDATVAHVTGDGCKLEVLLQEHGAAIHAIACNPAQPLICMGSYCGLLKVWDYEKKEPLCSRLFGRGNYIQCVTYNKTGTLLGVGLTDGCVHILDALSLNDELPEPFQYARDAVTQIAFSHNSNYLATIDSKTAVTVFLFKEKSWDYLGRQNAHFKPIQNLMFGIYLDSNQPRLLSLGEDRVLVEYDLAHSTEDDLKILSNERIEQSAVPACMAWYPPISKESFIITANNQYKLKLYNATTKMCRKIEVLPFSNDSEVKKCYLAYITDNKVGLQTLPLDGNPHKSCAVICHGTMVSNIACSYDGSYIFTAGGDDCTVHMWKVDLMWNFMVPLQREWGWKMARAIQNS</sequence>
<keyword evidence="8" id="KW-1185">Reference proteome</keyword>
<evidence type="ECO:0000313" key="7">
    <source>
        <dbReference type="EMBL" id="GCB81653.1"/>
    </source>
</evidence>
<proteinExistence type="predicted"/>
<reference evidence="7 8" key="1">
    <citation type="journal article" date="2018" name="Nat. Ecol. Evol.">
        <title>Shark genomes provide insights into elasmobranch evolution and the origin of vertebrates.</title>
        <authorList>
            <person name="Hara Y"/>
            <person name="Yamaguchi K"/>
            <person name="Onimaru K"/>
            <person name="Kadota M"/>
            <person name="Koyanagi M"/>
            <person name="Keeley SD"/>
            <person name="Tatsumi K"/>
            <person name="Tanaka K"/>
            <person name="Motone F"/>
            <person name="Kageyama Y"/>
            <person name="Nozu R"/>
            <person name="Adachi N"/>
            <person name="Nishimura O"/>
            <person name="Nakagawa R"/>
            <person name="Tanegashima C"/>
            <person name="Kiyatake I"/>
            <person name="Matsumoto R"/>
            <person name="Murakumo K"/>
            <person name="Nishida K"/>
            <person name="Terakita A"/>
            <person name="Kuratani S"/>
            <person name="Sato K"/>
            <person name="Hyodo S Kuraku.S."/>
        </authorList>
    </citation>
    <scope>NUCLEOTIDE SEQUENCE [LARGE SCALE GENOMIC DNA]</scope>
</reference>
<keyword evidence="3" id="KW-0677">Repeat</keyword>
<dbReference type="SMART" id="SM00320">
    <property type="entry name" value="WD40"/>
    <property type="match status" value="4"/>
</dbReference>
<evidence type="ECO:0000256" key="2">
    <source>
        <dbReference type="ARBA" id="ARBA00022574"/>
    </source>
</evidence>
<evidence type="ECO:0000256" key="1">
    <source>
        <dbReference type="ARBA" id="ARBA00004138"/>
    </source>
</evidence>